<gene>
    <name evidence="6" type="primary">LOC115889913</name>
</gene>
<dbReference type="Pfam" id="PF13855">
    <property type="entry name" value="LRR_8"/>
    <property type="match status" value="1"/>
</dbReference>
<dbReference type="InterPro" id="IPR001611">
    <property type="entry name" value="Leu-rich_rpt"/>
</dbReference>
<keyword evidence="3" id="KW-0677">Repeat</keyword>
<proteinExistence type="predicted"/>
<dbReference type="PANTHER" id="PTHR24373">
    <property type="entry name" value="SLIT RELATED LEUCINE-RICH REPEAT NEURONAL PROTEIN"/>
    <property type="match status" value="1"/>
</dbReference>
<keyword evidence="1" id="KW-0433">Leucine-rich repeat</keyword>
<dbReference type="InterPro" id="IPR032675">
    <property type="entry name" value="LRR_dom_sf"/>
</dbReference>
<evidence type="ECO:0000256" key="1">
    <source>
        <dbReference type="ARBA" id="ARBA00022614"/>
    </source>
</evidence>
<dbReference type="SUPFAM" id="SSF52058">
    <property type="entry name" value="L domain-like"/>
    <property type="match status" value="1"/>
</dbReference>
<organism evidence="5 6">
    <name type="scientific">Sitophilus oryzae</name>
    <name type="common">Rice weevil</name>
    <name type="synonym">Curculio oryzae</name>
    <dbReference type="NCBI Taxonomy" id="7048"/>
    <lineage>
        <taxon>Eukaryota</taxon>
        <taxon>Metazoa</taxon>
        <taxon>Ecdysozoa</taxon>
        <taxon>Arthropoda</taxon>
        <taxon>Hexapoda</taxon>
        <taxon>Insecta</taxon>
        <taxon>Pterygota</taxon>
        <taxon>Neoptera</taxon>
        <taxon>Endopterygota</taxon>
        <taxon>Coleoptera</taxon>
        <taxon>Polyphaga</taxon>
        <taxon>Cucujiformia</taxon>
        <taxon>Curculionidae</taxon>
        <taxon>Dryophthorinae</taxon>
        <taxon>Sitophilus</taxon>
    </lineage>
</organism>
<keyword evidence="5" id="KW-1185">Reference proteome</keyword>
<feature type="chain" id="PRO_5026767229" evidence="4">
    <location>
        <begin position="18"/>
        <end position="315"/>
    </location>
</feature>
<evidence type="ECO:0000313" key="5">
    <source>
        <dbReference type="Proteomes" id="UP000504635"/>
    </source>
</evidence>
<evidence type="ECO:0000256" key="2">
    <source>
        <dbReference type="ARBA" id="ARBA00022729"/>
    </source>
</evidence>
<dbReference type="KEGG" id="soy:115889913"/>
<dbReference type="InterPro" id="IPR050328">
    <property type="entry name" value="Dev_Immune_Receptor"/>
</dbReference>
<dbReference type="InParanoid" id="A0A6J2YPB6"/>
<dbReference type="InterPro" id="IPR003591">
    <property type="entry name" value="Leu-rich_rpt_typical-subtyp"/>
</dbReference>
<dbReference type="RefSeq" id="XP_030765863.1">
    <property type="nucleotide sequence ID" value="XM_030910003.1"/>
</dbReference>
<feature type="signal peptide" evidence="4">
    <location>
        <begin position="1"/>
        <end position="17"/>
    </location>
</feature>
<dbReference type="PANTHER" id="PTHR24373:SF275">
    <property type="entry name" value="TIR DOMAIN-CONTAINING PROTEIN"/>
    <property type="match status" value="1"/>
</dbReference>
<accession>A0A6J2YPB6</accession>
<dbReference type="Proteomes" id="UP000504635">
    <property type="component" value="Unplaced"/>
</dbReference>
<sequence length="315" mass="36207">MILKYVFFLFFVSKIAAIDTEVFEFDLLWYESNSTQPYLYKARSEITEGLRKSEKIQLNTSLESLSAVDLTFIPELKVLSLDNISLTYIKPGAFNNLPKTLQNLSITLNKIPQLDEGVFNNLTVRFLNLSHNQIRTIKSEAFDNMKDLTTIILDHNELSQYDLKFAGCQKLNHISIKNNFIEQLPANLFAAVSDNVMMVEFSYNKLNKIHKLAFDIKEFKEVYLDHNELTDAVVLIKLVKADKVNLSHNNINCLPKEFMENGLSKIKALNLIGNPLNCSCLHDLRKKVRKNIEFQKMSPLVKNINITLPEKDCVK</sequence>
<dbReference type="Gene3D" id="3.80.10.10">
    <property type="entry name" value="Ribonuclease Inhibitor"/>
    <property type="match status" value="2"/>
</dbReference>
<reference evidence="6" key="1">
    <citation type="submission" date="2025-08" db="UniProtKB">
        <authorList>
            <consortium name="RefSeq"/>
        </authorList>
    </citation>
    <scope>IDENTIFICATION</scope>
    <source>
        <tissue evidence="6">Gonads</tissue>
    </source>
</reference>
<evidence type="ECO:0000256" key="4">
    <source>
        <dbReference type="SAM" id="SignalP"/>
    </source>
</evidence>
<keyword evidence="2 4" id="KW-0732">Signal</keyword>
<evidence type="ECO:0000256" key="3">
    <source>
        <dbReference type="ARBA" id="ARBA00022737"/>
    </source>
</evidence>
<dbReference type="GeneID" id="115889913"/>
<dbReference type="AlphaFoldDB" id="A0A6J2YPB6"/>
<dbReference type="PROSITE" id="PS51450">
    <property type="entry name" value="LRR"/>
    <property type="match status" value="1"/>
</dbReference>
<evidence type="ECO:0000313" key="6">
    <source>
        <dbReference type="RefSeq" id="XP_030765863.1"/>
    </source>
</evidence>
<dbReference type="OrthoDB" id="676979at2759"/>
<name>A0A6J2YPB6_SITOR</name>
<dbReference type="SMART" id="SM00369">
    <property type="entry name" value="LRR_TYP"/>
    <property type="match status" value="5"/>
</dbReference>
<protein>
    <submittedName>
        <fullName evidence="6">Chondroadherin-like</fullName>
    </submittedName>
</protein>